<evidence type="ECO:0000256" key="3">
    <source>
        <dbReference type="ARBA" id="ARBA00022840"/>
    </source>
</evidence>
<dbReference type="InterPro" id="IPR013126">
    <property type="entry name" value="Hsp_70_fam"/>
</dbReference>
<evidence type="ECO:0008006" key="6">
    <source>
        <dbReference type="Google" id="ProtNLM"/>
    </source>
</evidence>
<dbReference type="EMBL" id="MU826009">
    <property type="protein sequence ID" value="KAJ7381799.1"/>
    <property type="molecule type" value="Genomic_DNA"/>
</dbReference>
<keyword evidence="5" id="KW-1185">Reference proteome</keyword>
<dbReference type="SUPFAM" id="SSF53067">
    <property type="entry name" value="Actin-like ATPase domain"/>
    <property type="match status" value="2"/>
</dbReference>
<sequence length="448" mass="50383">MKALEVFTYSIHYLYTRALEVIKERTGDENFSYSDVQWVLTVPAIWKPAAKQFMREAAYQAGLASASNPEQILIALEPEAASVYCRERKMRDFVTESGSNDALVTDSMAGPDTQYVVVDIGGGTLDVTVHQLLETGAIREIYKATGGGSGGQNVNGQFRALLESIFTKRLIENYARQNPVDWLYLMNDFEVKKRGKRLCEGGTTRVRLPNSFIGKFPSHTGWDINTVIQQHYSLNEIKVLRNEYLCLEPRIMKQLFNPVLDDVIAHLSKLFAKPELSGVKYVFLVGGFADSVILQERIRNHFGHTYRILVPQYASLAVVQGAVMFGQKPDLFESRIMTTTYGIRFVKANEVVKIGEKRRFTGFAPLTGEQKQVKIDFYQSERSDVEFVTDAGVEKAPGRGLVLETPEAWKTRDIEINLYFGGTEIKVTAVNSTSDKQSTAYLDFLATN</sequence>
<dbReference type="OrthoDB" id="2963168at2759"/>
<dbReference type="CDD" id="cd10229">
    <property type="entry name" value="ASKHA_NBD_HSP70_HSPA12"/>
    <property type="match status" value="1"/>
</dbReference>
<organism evidence="4 5">
    <name type="scientific">Desmophyllum pertusum</name>
    <dbReference type="NCBI Taxonomy" id="174260"/>
    <lineage>
        <taxon>Eukaryota</taxon>
        <taxon>Metazoa</taxon>
        <taxon>Cnidaria</taxon>
        <taxon>Anthozoa</taxon>
        <taxon>Hexacorallia</taxon>
        <taxon>Scleractinia</taxon>
        <taxon>Caryophylliina</taxon>
        <taxon>Caryophylliidae</taxon>
        <taxon>Desmophyllum</taxon>
    </lineage>
</organism>
<keyword evidence="2" id="KW-0547">Nucleotide-binding</keyword>
<evidence type="ECO:0000256" key="2">
    <source>
        <dbReference type="ARBA" id="ARBA00022741"/>
    </source>
</evidence>
<dbReference type="PANTHER" id="PTHR14187:SF5">
    <property type="entry name" value="HEAT SHOCK 70 KDA PROTEIN 12A"/>
    <property type="match status" value="1"/>
</dbReference>
<dbReference type="Gene3D" id="3.90.640.10">
    <property type="entry name" value="Actin, Chain A, domain 4"/>
    <property type="match status" value="1"/>
</dbReference>
<dbReference type="Gene3D" id="3.30.420.40">
    <property type="match status" value="2"/>
</dbReference>
<dbReference type="PANTHER" id="PTHR14187">
    <property type="entry name" value="ALPHA KINASE/ELONGATION FACTOR 2 KINASE"/>
    <property type="match status" value="1"/>
</dbReference>
<proteinExistence type="inferred from homology"/>
<dbReference type="InterPro" id="IPR043129">
    <property type="entry name" value="ATPase_NBD"/>
</dbReference>
<protein>
    <recommendedName>
        <fullName evidence="6">Heat shock 70 kDa protein 12A</fullName>
    </recommendedName>
</protein>
<gene>
    <name evidence="4" type="ORF">OS493_038953</name>
</gene>
<reference evidence="4" key="1">
    <citation type="submission" date="2023-01" db="EMBL/GenBank/DDBJ databases">
        <title>Genome assembly of the deep-sea coral Lophelia pertusa.</title>
        <authorList>
            <person name="Herrera S."/>
            <person name="Cordes E."/>
        </authorList>
    </citation>
    <scope>NUCLEOTIDE SEQUENCE</scope>
    <source>
        <strain evidence="4">USNM1676648</strain>
        <tissue evidence="4">Polyp</tissue>
    </source>
</reference>
<comment type="similarity">
    <text evidence="1">Belongs to the heat shock protein 70 family.</text>
</comment>
<evidence type="ECO:0000313" key="5">
    <source>
        <dbReference type="Proteomes" id="UP001163046"/>
    </source>
</evidence>
<evidence type="ECO:0000313" key="4">
    <source>
        <dbReference type="EMBL" id="KAJ7381799.1"/>
    </source>
</evidence>
<evidence type="ECO:0000256" key="1">
    <source>
        <dbReference type="ARBA" id="ARBA00007381"/>
    </source>
</evidence>
<dbReference type="Pfam" id="PF00012">
    <property type="entry name" value="HSP70"/>
    <property type="match status" value="1"/>
</dbReference>
<keyword evidence="3" id="KW-0067">ATP-binding</keyword>
<dbReference type="Proteomes" id="UP001163046">
    <property type="component" value="Unassembled WGS sequence"/>
</dbReference>
<name>A0A9W9ZIW4_9CNID</name>
<accession>A0A9W9ZIW4</accession>
<dbReference type="AlphaFoldDB" id="A0A9W9ZIW4"/>
<dbReference type="GO" id="GO:0005524">
    <property type="term" value="F:ATP binding"/>
    <property type="evidence" value="ECO:0007669"/>
    <property type="project" value="UniProtKB-KW"/>
</dbReference>
<dbReference type="GO" id="GO:0140662">
    <property type="term" value="F:ATP-dependent protein folding chaperone"/>
    <property type="evidence" value="ECO:0007669"/>
    <property type="project" value="InterPro"/>
</dbReference>
<comment type="caution">
    <text evidence="4">The sequence shown here is derived from an EMBL/GenBank/DDBJ whole genome shotgun (WGS) entry which is preliminary data.</text>
</comment>